<dbReference type="Proteomes" id="UP000054359">
    <property type="component" value="Unassembled WGS sequence"/>
</dbReference>
<comment type="similarity">
    <text evidence="2">Belongs to the CCDC124 family.</text>
</comment>
<feature type="non-terminal residue" evidence="6">
    <location>
        <position position="208"/>
    </location>
</feature>
<dbReference type="PANTHER" id="PTHR21680:SF0">
    <property type="entry name" value="COILED-COIL DOMAIN-CONTAINING PROTEIN 124"/>
    <property type="match status" value="1"/>
</dbReference>
<proteinExistence type="inferred from homology"/>
<dbReference type="GO" id="GO:0003713">
    <property type="term" value="F:transcription coactivator activity"/>
    <property type="evidence" value="ECO:0007669"/>
    <property type="project" value="TreeGrafter"/>
</dbReference>
<feature type="compositionally biased region" description="Basic and acidic residues" evidence="4">
    <location>
        <begin position="12"/>
        <end position="44"/>
    </location>
</feature>
<dbReference type="GO" id="GO:0005634">
    <property type="term" value="C:nucleus"/>
    <property type="evidence" value="ECO:0007669"/>
    <property type="project" value="TreeGrafter"/>
</dbReference>
<evidence type="ECO:0000313" key="6">
    <source>
        <dbReference type="EMBL" id="KFM61551.1"/>
    </source>
</evidence>
<dbReference type="Pfam" id="PF06244">
    <property type="entry name" value="Ccdc124"/>
    <property type="match status" value="1"/>
</dbReference>
<dbReference type="InterPro" id="IPR010422">
    <property type="entry name" value="Ccdc124/Oxs1"/>
</dbReference>
<sequence>MPKKFGSNTKSVEARERREAAKAADRERKEREAEEALWKDDDKHVLRKQQRKEEREKKKQEVQEKKLASKMAYEEEMNSIKPAKPAVTKVTRAEIEKLTEKSLTKPQKELLHIEKPLEENVNRLQVEGEVARSVDDAIAILSISNEKPDLHPEKRVKAAYQAYEERNLPRLKAENPNLRLSQLKQMLKKDWMKSPENPLNQRHAGFKA</sequence>
<keyword evidence="7" id="KW-1185">Reference proteome</keyword>
<feature type="domain" description="Coiled-coil" evidence="5">
    <location>
        <begin position="120"/>
        <end position="201"/>
    </location>
</feature>
<dbReference type="InterPro" id="IPR036910">
    <property type="entry name" value="HMG_box_dom_sf"/>
</dbReference>
<accession>A0A087T8W2</accession>
<evidence type="ECO:0000256" key="3">
    <source>
        <dbReference type="ARBA" id="ARBA00023054"/>
    </source>
</evidence>
<dbReference type="EMBL" id="KK114020">
    <property type="protein sequence ID" value="KFM61551.1"/>
    <property type="molecule type" value="Genomic_DNA"/>
</dbReference>
<dbReference type="STRING" id="407821.A0A087T8W2"/>
<feature type="compositionally biased region" description="Polar residues" evidence="4">
    <location>
        <begin position="1"/>
        <end position="11"/>
    </location>
</feature>
<evidence type="ECO:0000256" key="4">
    <source>
        <dbReference type="SAM" id="MobiDB-lite"/>
    </source>
</evidence>
<feature type="compositionally biased region" description="Basic and acidic residues" evidence="4">
    <location>
        <begin position="51"/>
        <end position="67"/>
    </location>
</feature>
<dbReference type="SUPFAM" id="SSF47095">
    <property type="entry name" value="HMG-box"/>
    <property type="match status" value="1"/>
</dbReference>
<dbReference type="PANTHER" id="PTHR21680">
    <property type="entry name" value="COILED-COIL DOMAIN-CONTAINING PROTEIN 124"/>
    <property type="match status" value="1"/>
</dbReference>
<gene>
    <name evidence="6" type="ORF">X975_05218</name>
</gene>
<feature type="region of interest" description="Disordered" evidence="4">
    <location>
        <begin position="1"/>
        <end position="80"/>
    </location>
</feature>
<dbReference type="OMA" id="FEERMMP"/>
<comment type="subcellular location">
    <subcellularLocation>
        <location evidence="1">Midbody</location>
    </subcellularLocation>
</comment>
<reference evidence="6 7" key="1">
    <citation type="submission" date="2013-11" db="EMBL/GenBank/DDBJ databases">
        <title>Genome sequencing of Stegodyphus mimosarum.</title>
        <authorList>
            <person name="Bechsgaard J."/>
        </authorList>
    </citation>
    <scope>NUCLEOTIDE SEQUENCE [LARGE SCALE GENOMIC DNA]</scope>
</reference>
<keyword evidence="3" id="KW-0175">Coiled coil</keyword>
<dbReference type="InterPro" id="IPR054414">
    <property type="entry name" value="Ccdc124/Oxs1_C"/>
</dbReference>
<dbReference type="AlphaFoldDB" id="A0A087T8W2"/>
<evidence type="ECO:0000256" key="1">
    <source>
        <dbReference type="ARBA" id="ARBA00004214"/>
    </source>
</evidence>
<organism evidence="6 7">
    <name type="scientific">Stegodyphus mimosarum</name>
    <name type="common">African social velvet spider</name>
    <dbReference type="NCBI Taxonomy" id="407821"/>
    <lineage>
        <taxon>Eukaryota</taxon>
        <taxon>Metazoa</taxon>
        <taxon>Ecdysozoa</taxon>
        <taxon>Arthropoda</taxon>
        <taxon>Chelicerata</taxon>
        <taxon>Arachnida</taxon>
        <taxon>Araneae</taxon>
        <taxon>Araneomorphae</taxon>
        <taxon>Entelegynae</taxon>
        <taxon>Eresoidea</taxon>
        <taxon>Eresidae</taxon>
        <taxon>Stegodyphus</taxon>
    </lineage>
</organism>
<protein>
    <recommendedName>
        <fullName evidence="5">Coiled-coil domain-containing protein</fullName>
    </recommendedName>
</protein>
<dbReference type="OrthoDB" id="76412at2759"/>
<dbReference type="GO" id="GO:0006366">
    <property type="term" value="P:transcription by RNA polymerase II"/>
    <property type="evidence" value="ECO:0007669"/>
    <property type="project" value="TreeGrafter"/>
</dbReference>
<evidence type="ECO:0000259" key="5">
    <source>
        <dbReference type="Pfam" id="PF06244"/>
    </source>
</evidence>
<name>A0A087T8W2_STEMI</name>
<evidence type="ECO:0000313" key="7">
    <source>
        <dbReference type="Proteomes" id="UP000054359"/>
    </source>
</evidence>
<evidence type="ECO:0000256" key="2">
    <source>
        <dbReference type="ARBA" id="ARBA00008296"/>
    </source>
</evidence>
<dbReference type="GO" id="GO:0030496">
    <property type="term" value="C:midbody"/>
    <property type="evidence" value="ECO:0007669"/>
    <property type="project" value="UniProtKB-SubCell"/>
</dbReference>